<feature type="compositionally biased region" description="Basic residues" evidence="2">
    <location>
        <begin position="108"/>
        <end position="119"/>
    </location>
</feature>
<evidence type="ECO:0000313" key="4">
    <source>
        <dbReference type="Proteomes" id="UP001168821"/>
    </source>
</evidence>
<keyword evidence="4" id="KW-1185">Reference proteome</keyword>
<dbReference type="Proteomes" id="UP001168821">
    <property type="component" value="Unassembled WGS sequence"/>
</dbReference>
<dbReference type="AlphaFoldDB" id="A0AA38HU46"/>
<evidence type="ECO:0000313" key="3">
    <source>
        <dbReference type="EMBL" id="KAJ3643531.1"/>
    </source>
</evidence>
<protein>
    <submittedName>
        <fullName evidence="3">Uncharacterized protein</fullName>
    </submittedName>
</protein>
<accession>A0AA38HU46</accession>
<evidence type="ECO:0000256" key="2">
    <source>
        <dbReference type="SAM" id="MobiDB-lite"/>
    </source>
</evidence>
<organism evidence="3 4">
    <name type="scientific">Zophobas morio</name>
    <dbReference type="NCBI Taxonomy" id="2755281"/>
    <lineage>
        <taxon>Eukaryota</taxon>
        <taxon>Metazoa</taxon>
        <taxon>Ecdysozoa</taxon>
        <taxon>Arthropoda</taxon>
        <taxon>Hexapoda</taxon>
        <taxon>Insecta</taxon>
        <taxon>Pterygota</taxon>
        <taxon>Neoptera</taxon>
        <taxon>Endopterygota</taxon>
        <taxon>Coleoptera</taxon>
        <taxon>Polyphaga</taxon>
        <taxon>Cucujiformia</taxon>
        <taxon>Tenebrionidae</taxon>
        <taxon>Zophobas</taxon>
    </lineage>
</organism>
<feature type="region of interest" description="Disordered" evidence="2">
    <location>
        <begin position="1"/>
        <end position="20"/>
    </location>
</feature>
<keyword evidence="1" id="KW-0175">Coiled coil</keyword>
<feature type="compositionally biased region" description="Polar residues" evidence="2">
    <location>
        <begin position="1"/>
        <end position="17"/>
    </location>
</feature>
<dbReference type="EMBL" id="JALNTZ010000008">
    <property type="protein sequence ID" value="KAJ3643531.1"/>
    <property type="molecule type" value="Genomic_DNA"/>
</dbReference>
<sequence>MAGKTRSQTTHSDSASLSKHELEELVAKITSEITRKLISKIDEMEAKISQLIQENQHRNLKCSCQMNKNDEDASSEEEEQEILGILETSSDTIIDTTVKTNDTENKNHQRTNRKKRKYKSTSNQLMDPNDRKTDGIKNRFIVGNAECSEENPVNFSAALKRAWVHVGKVKTGTTIEDVRSFLQFKYPGNDFDIEAMPQRPKSRSMSFKVGANFELLSELYKPENWPAAVIVKKFQFRFFRKDGAGVFK</sequence>
<reference evidence="3" key="1">
    <citation type="journal article" date="2023" name="G3 (Bethesda)">
        <title>Whole genome assemblies of Zophobas morio and Tenebrio molitor.</title>
        <authorList>
            <person name="Kaur S."/>
            <person name="Stinson S.A."/>
            <person name="diCenzo G.C."/>
        </authorList>
    </citation>
    <scope>NUCLEOTIDE SEQUENCE</scope>
    <source>
        <strain evidence="3">QUZm001</strain>
    </source>
</reference>
<name>A0AA38HU46_9CUCU</name>
<feature type="coiled-coil region" evidence="1">
    <location>
        <begin position="34"/>
        <end position="61"/>
    </location>
</feature>
<comment type="caution">
    <text evidence="3">The sequence shown here is derived from an EMBL/GenBank/DDBJ whole genome shotgun (WGS) entry which is preliminary data.</text>
</comment>
<gene>
    <name evidence="3" type="ORF">Zmor_026235</name>
</gene>
<proteinExistence type="predicted"/>
<feature type="region of interest" description="Disordered" evidence="2">
    <location>
        <begin position="99"/>
        <end position="134"/>
    </location>
</feature>
<evidence type="ECO:0000256" key="1">
    <source>
        <dbReference type="SAM" id="Coils"/>
    </source>
</evidence>